<protein>
    <submittedName>
        <fullName evidence="1">Uncharacterized protein</fullName>
    </submittedName>
</protein>
<dbReference type="EMBL" id="BARU01016154">
    <property type="protein sequence ID" value="GAH58939.1"/>
    <property type="molecule type" value="Genomic_DNA"/>
</dbReference>
<feature type="non-terminal residue" evidence="1">
    <location>
        <position position="1"/>
    </location>
</feature>
<proteinExistence type="predicted"/>
<organism evidence="1">
    <name type="scientific">marine sediment metagenome</name>
    <dbReference type="NCBI Taxonomy" id="412755"/>
    <lineage>
        <taxon>unclassified sequences</taxon>
        <taxon>metagenomes</taxon>
        <taxon>ecological metagenomes</taxon>
    </lineage>
</organism>
<name>X1HYN9_9ZZZZ</name>
<dbReference type="AlphaFoldDB" id="X1HYN9"/>
<gene>
    <name evidence="1" type="ORF">S03H2_27178</name>
</gene>
<comment type="caution">
    <text evidence="1">The sequence shown here is derived from an EMBL/GenBank/DDBJ whole genome shotgun (WGS) entry which is preliminary data.</text>
</comment>
<reference evidence="1" key="1">
    <citation type="journal article" date="2014" name="Front. Microbiol.">
        <title>High frequency of phylogenetically diverse reductive dehalogenase-homologous genes in deep subseafloor sedimentary metagenomes.</title>
        <authorList>
            <person name="Kawai M."/>
            <person name="Futagami T."/>
            <person name="Toyoda A."/>
            <person name="Takaki Y."/>
            <person name="Nishi S."/>
            <person name="Hori S."/>
            <person name="Arai W."/>
            <person name="Tsubouchi T."/>
            <person name="Morono Y."/>
            <person name="Uchiyama I."/>
            <person name="Ito T."/>
            <person name="Fujiyama A."/>
            <person name="Inagaki F."/>
            <person name="Takami H."/>
        </authorList>
    </citation>
    <scope>NUCLEOTIDE SEQUENCE</scope>
    <source>
        <strain evidence="1">Expedition CK06-06</strain>
    </source>
</reference>
<sequence>AVIINQKKLICSNILFIDKSRISYVNLNKNLLNYSLSICKKLNLFL</sequence>
<feature type="non-terminal residue" evidence="1">
    <location>
        <position position="46"/>
    </location>
</feature>
<accession>X1HYN9</accession>
<evidence type="ECO:0000313" key="1">
    <source>
        <dbReference type="EMBL" id="GAH58939.1"/>
    </source>
</evidence>